<keyword evidence="3" id="KW-1185">Reference proteome</keyword>
<dbReference type="Proteomes" id="UP000000752">
    <property type="component" value="Chromosome"/>
</dbReference>
<proteinExistence type="predicted"/>
<feature type="transmembrane region" description="Helical" evidence="1">
    <location>
        <begin position="53"/>
        <end position="73"/>
    </location>
</feature>
<keyword evidence="1" id="KW-0812">Transmembrane</keyword>
<accession>O58065</accession>
<protein>
    <submittedName>
        <fullName evidence="2">Uncharacterized protein</fullName>
    </submittedName>
</protein>
<keyword evidence="1" id="KW-1133">Transmembrane helix</keyword>
<dbReference type="EMBL" id="BA000001">
    <property type="protein sequence ID" value="BAA29401.1"/>
    <property type="molecule type" value="Genomic_DNA"/>
</dbReference>
<organism evidence="2 3">
    <name type="scientific">Pyrococcus horikoshii (strain ATCC 700860 / DSM 12428 / JCM 9974 / NBRC 100139 / OT-3)</name>
    <dbReference type="NCBI Taxonomy" id="70601"/>
    <lineage>
        <taxon>Archaea</taxon>
        <taxon>Methanobacteriati</taxon>
        <taxon>Methanobacteriota</taxon>
        <taxon>Thermococci</taxon>
        <taxon>Thermococcales</taxon>
        <taxon>Thermococcaceae</taxon>
        <taxon>Pyrococcus</taxon>
    </lineage>
</organism>
<dbReference type="AlphaFoldDB" id="O58065"/>
<feature type="transmembrane region" description="Helical" evidence="1">
    <location>
        <begin position="20"/>
        <end position="41"/>
    </location>
</feature>
<name>O58065_PYRHO</name>
<evidence type="ECO:0000256" key="1">
    <source>
        <dbReference type="SAM" id="Phobius"/>
    </source>
</evidence>
<dbReference type="EnsemblBacteria" id="BAA29401">
    <property type="protein sequence ID" value="BAA29401"/>
    <property type="gene ID" value="BAA29401"/>
</dbReference>
<keyword evidence="1" id="KW-0472">Membrane</keyword>
<dbReference type="PIR" id="D71139">
    <property type="entry name" value="D71139"/>
</dbReference>
<gene>
    <name evidence="2" type="ordered locus">PH0327</name>
</gene>
<reference evidence="2 3" key="1">
    <citation type="journal article" date="1998" name="DNA Res.">
        <title>Complete sequence and gene organization of the genome of a hyper-thermophilic archaebacterium, Pyrococcus horikoshii OT3.</title>
        <authorList>
            <person name="Kawarabayasi Y."/>
            <person name="Sawada M."/>
            <person name="Horikawa H."/>
            <person name="Haikawa Y."/>
            <person name="Hino Y."/>
            <person name="Yamamoto S."/>
            <person name="Sekine M."/>
            <person name="Baba S."/>
            <person name="Kosugi H."/>
            <person name="Hosoyama A."/>
            <person name="Nagai Y."/>
            <person name="Sakai M."/>
            <person name="Ogura K."/>
            <person name="Otuka R."/>
            <person name="Nakazawa H."/>
            <person name="Takamiya M."/>
            <person name="Ohfuku Y."/>
            <person name="Funahashi T."/>
            <person name="Tanaka T."/>
            <person name="Kudoh Y."/>
            <person name="Yamazaki J."/>
            <person name="Kushida N."/>
            <person name="Oguchi A."/>
            <person name="Aoki K."/>
            <person name="Nakamura Y."/>
            <person name="Robb T.F."/>
            <person name="Horikoshi K."/>
            <person name="Masuchi Y."/>
            <person name="Shizuya H."/>
            <person name="Kikuchi H."/>
        </authorList>
    </citation>
    <scope>NUCLEOTIDE SEQUENCE [LARGE SCALE GENOMIC DNA]</scope>
    <source>
        <strain evidence="3">ATCC 700860 / DSM 12428 / JCM 9974 / NBRC 100139 / OT-3</strain>
    </source>
</reference>
<sequence>MLPYPPLVMVRFLGTITTEGTQLIIFSKILFPTLTVIFSGLDIFKGTNTCVPLTLILIFFEYVVISMVSFNALENVMERVPFGRIVKLASKGSSFLVFGFSLRL</sequence>
<evidence type="ECO:0000313" key="3">
    <source>
        <dbReference type="Proteomes" id="UP000000752"/>
    </source>
</evidence>
<dbReference type="KEGG" id="pho:PH0327"/>
<evidence type="ECO:0000313" key="2">
    <source>
        <dbReference type="EMBL" id="BAA29401.1"/>
    </source>
</evidence>